<evidence type="ECO:0000256" key="1">
    <source>
        <dbReference type="SAM" id="MobiDB-lite"/>
    </source>
</evidence>
<evidence type="ECO:0000313" key="4">
    <source>
        <dbReference type="Proteomes" id="UP001236014"/>
    </source>
</evidence>
<gene>
    <name evidence="3" type="ORF">QRX50_34635</name>
</gene>
<dbReference type="AlphaFoldDB" id="A0A9Y2IAZ4"/>
<evidence type="ECO:0000313" key="3">
    <source>
        <dbReference type="EMBL" id="WIX76574.1"/>
    </source>
</evidence>
<sequence>MTAPPESLADTLPAPARDAEPVRDELVEELRELIRPTAEAILGFFAESPDVAVAQRVRDEGVRTEVVQRVTADSDTLLSKTNEHISALRQARQVLEAHETPPQHAAGQPDPRDKVAHVLLGSALWLGVLVPAVVWQLLQTPLSPTAHFWVSAAVVIAGFTLLRPVHLAVARAGRRLNGEPALGGAGWPFLTGFATTYLVLILRLWPSSRESMGPFWAVVVWVALGLVTAFLLFLVAAIAFSKLKDEPPGRRVPGPVLRRELLVTVAATAILSPVFTGVGGEWTAWLVADVVCSLIAIFGGPLLLGSVPARLSRDPARFGSPAWTRRRDQLELARDAATKEWTKAVAAQVEQSVRLHLAAVLDPPFSTELPELDRGALGQMRPGEQVFLDTDGARRLRALLSGIRGGAVGMAGPRGVGKSTLLEAYQAGRFLDPNRVHIALLESVPVRYDAREFVLHLYARMCEAVIKFCESEDAEAADQPSRWSAMWPVLRRAWPFAAVVLAWVLVGFLGSLTLRSPQADLRTWLTANWWALVTLLGVAGVATLARRHRRIPSPAPTEVREQPPLEPGDVRALKAVAEGNLGRIRYQQKHTSGWSGKVGLPVGAEAGVSGSRETTRQPLTYPQIVHEFSAFLGLTVDCVRGLAQMTTPSVVVILDELDKIVSADAAQDFVNEIKAVLTFDVPGFLLLVSVSEDALASFERRGLPVRDAFDSTFDSIFRLEYLRLGDARELLNRRVLGLPEPFVCLAHCLSGGLPRELIRVTRQVLGSAGPLADVAHRLAGEELRDKRAALRTVVGRDTFDDVAVSELVRHVDAHALADSASLLTAAAQPPITATMSAETVALHRLQLETLGHLYYLGTVLEVFGPAFSPADLERGRGEGDASFDTLTSVRQLFPVNARLAWLTISAFRRAWDLPVVNPPDAARGA</sequence>
<keyword evidence="2" id="KW-0812">Transmembrane</keyword>
<name>A0A9Y2IAZ4_9PSEU</name>
<accession>A0A9Y2IAZ4</accession>
<feature type="transmembrane region" description="Helical" evidence="2">
    <location>
        <begin position="214"/>
        <end position="240"/>
    </location>
</feature>
<feature type="transmembrane region" description="Helical" evidence="2">
    <location>
        <begin position="149"/>
        <end position="169"/>
    </location>
</feature>
<feature type="region of interest" description="Disordered" evidence="1">
    <location>
        <begin position="1"/>
        <end position="21"/>
    </location>
</feature>
<dbReference type="InterPro" id="IPR027417">
    <property type="entry name" value="P-loop_NTPase"/>
</dbReference>
<feature type="transmembrane region" description="Helical" evidence="2">
    <location>
        <begin position="261"/>
        <end position="278"/>
    </location>
</feature>
<evidence type="ECO:0000256" key="2">
    <source>
        <dbReference type="SAM" id="Phobius"/>
    </source>
</evidence>
<keyword evidence="2" id="KW-1133">Transmembrane helix</keyword>
<protein>
    <submittedName>
        <fullName evidence="3">Transcriptional regulator</fullName>
    </submittedName>
</protein>
<dbReference type="Proteomes" id="UP001236014">
    <property type="component" value="Chromosome"/>
</dbReference>
<feature type="transmembrane region" description="Helical" evidence="2">
    <location>
        <begin position="118"/>
        <end position="137"/>
    </location>
</feature>
<feature type="transmembrane region" description="Helical" evidence="2">
    <location>
        <begin position="493"/>
        <end position="515"/>
    </location>
</feature>
<keyword evidence="4" id="KW-1185">Reference proteome</keyword>
<proteinExistence type="predicted"/>
<feature type="transmembrane region" description="Helical" evidence="2">
    <location>
        <begin position="181"/>
        <end position="202"/>
    </location>
</feature>
<keyword evidence="2" id="KW-0472">Membrane</keyword>
<organism evidence="3 4">
    <name type="scientific">Amycolatopsis carbonis</name>
    <dbReference type="NCBI Taxonomy" id="715471"/>
    <lineage>
        <taxon>Bacteria</taxon>
        <taxon>Bacillati</taxon>
        <taxon>Actinomycetota</taxon>
        <taxon>Actinomycetes</taxon>
        <taxon>Pseudonocardiales</taxon>
        <taxon>Pseudonocardiaceae</taxon>
        <taxon>Amycolatopsis</taxon>
    </lineage>
</organism>
<feature type="transmembrane region" description="Helical" evidence="2">
    <location>
        <begin position="527"/>
        <end position="545"/>
    </location>
</feature>
<dbReference type="RefSeq" id="WP_285967322.1">
    <property type="nucleotide sequence ID" value="NZ_CP127294.1"/>
</dbReference>
<dbReference type="KEGG" id="acab:QRX50_34635"/>
<dbReference type="SUPFAM" id="SSF52540">
    <property type="entry name" value="P-loop containing nucleoside triphosphate hydrolases"/>
    <property type="match status" value="1"/>
</dbReference>
<dbReference type="EMBL" id="CP127294">
    <property type="protein sequence ID" value="WIX76574.1"/>
    <property type="molecule type" value="Genomic_DNA"/>
</dbReference>
<feature type="transmembrane region" description="Helical" evidence="2">
    <location>
        <begin position="284"/>
        <end position="304"/>
    </location>
</feature>
<reference evidence="3 4" key="1">
    <citation type="submission" date="2023-06" db="EMBL/GenBank/DDBJ databases">
        <authorList>
            <person name="Oyuntsetseg B."/>
            <person name="Kim S.B."/>
        </authorList>
    </citation>
    <scope>NUCLEOTIDE SEQUENCE [LARGE SCALE GENOMIC DNA]</scope>
    <source>
        <strain evidence="3 4">2-15</strain>
    </source>
</reference>